<comment type="caution">
    <text evidence="1">The sequence shown here is derived from an EMBL/GenBank/DDBJ whole genome shotgun (WGS) entry which is preliminary data.</text>
</comment>
<evidence type="ECO:0000313" key="1">
    <source>
        <dbReference type="EMBL" id="RZC09037.1"/>
    </source>
</evidence>
<sequence>MSQILFDVTAIVNVIASHCRCCPSKPLFVVLSHALCSIAPIAYVIGTTVMADTLGNIETQEIESINVMHMDTPISFEEVMPGDASNDAEEMNIQPCLGLEFESLEKSLVEKFEEEGLPTRKVASIFNNGDSSFSNKDCWNHIRNLRRKNLDIGRC</sequence>
<dbReference type="AlphaFoldDB" id="A0A445KDY2"/>
<gene>
    <name evidence="1" type="ORF">D0Y65_015666</name>
</gene>
<organism evidence="1 2">
    <name type="scientific">Glycine soja</name>
    <name type="common">Wild soybean</name>
    <dbReference type="NCBI Taxonomy" id="3848"/>
    <lineage>
        <taxon>Eukaryota</taxon>
        <taxon>Viridiplantae</taxon>
        <taxon>Streptophyta</taxon>
        <taxon>Embryophyta</taxon>
        <taxon>Tracheophyta</taxon>
        <taxon>Spermatophyta</taxon>
        <taxon>Magnoliopsida</taxon>
        <taxon>eudicotyledons</taxon>
        <taxon>Gunneridae</taxon>
        <taxon>Pentapetalae</taxon>
        <taxon>rosids</taxon>
        <taxon>fabids</taxon>
        <taxon>Fabales</taxon>
        <taxon>Fabaceae</taxon>
        <taxon>Papilionoideae</taxon>
        <taxon>50 kb inversion clade</taxon>
        <taxon>NPAAA clade</taxon>
        <taxon>indigoferoid/millettioid clade</taxon>
        <taxon>Phaseoleae</taxon>
        <taxon>Glycine</taxon>
        <taxon>Glycine subgen. Soja</taxon>
    </lineage>
</organism>
<keyword evidence="2" id="KW-1185">Reference proteome</keyword>
<dbReference type="EMBL" id="QZWG01000006">
    <property type="protein sequence ID" value="RZC09037.1"/>
    <property type="molecule type" value="Genomic_DNA"/>
</dbReference>
<name>A0A445KDY2_GLYSO</name>
<evidence type="ECO:0000313" key="2">
    <source>
        <dbReference type="Proteomes" id="UP000289340"/>
    </source>
</evidence>
<proteinExistence type="predicted"/>
<reference evidence="1 2" key="1">
    <citation type="submission" date="2018-09" db="EMBL/GenBank/DDBJ databases">
        <title>A high-quality reference genome of wild soybean provides a powerful tool to mine soybean genomes.</title>
        <authorList>
            <person name="Xie M."/>
            <person name="Chung C.Y.L."/>
            <person name="Li M.-W."/>
            <person name="Wong F.-L."/>
            <person name="Chan T.-F."/>
            <person name="Lam H.-M."/>
        </authorList>
    </citation>
    <scope>NUCLEOTIDE SEQUENCE [LARGE SCALE GENOMIC DNA]</scope>
    <source>
        <strain evidence="2">cv. W05</strain>
        <tissue evidence="1">Hypocotyl of etiolated seedlings</tissue>
    </source>
</reference>
<dbReference type="Proteomes" id="UP000289340">
    <property type="component" value="Chromosome 6"/>
</dbReference>
<protein>
    <submittedName>
        <fullName evidence="1">Uncharacterized protein</fullName>
    </submittedName>
</protein>
<accession>A0A445KDY2</accession>